<evidence type="ECO:0000259" key="8">
    <source>
        <dbReference type="PROSITE" id="PS51462"/>
    </source>
</evidence>
<keyword evidence="2" id="KW-0378">Hydrolase</keyword>
<evidence type="ECO:0000313" key="9">
    <source>
        <dbReference type="EMBL" id="OGF93366.1"/>
    </source>
</evidence>
<evidence type="ECO:0000256" key="2">
    <source>
        <dbReference type="ARBA" id="ARBA00022801"/>
    </source>
</evidence>
<dbReference type="EMBL" id="MFIQ01000020">
    <property type="protein sequence ID" value="OGF93366.1"/>
    <property type="molecule type" value="Genomic_DNA"/>
</dbReference>
<dbReference type="Pfam" id="PF00293">
    <property type="entry name" value="NUDIX"/>
    <property type="match status" value="1"/>
</dbReference>
<dbReference type="GO" id="GO:0031564">
    <property type="term" value="P:transcription antitermination"/>
    <property type="evidence" value="ECO:0007669"/>
    <property type="project" value="UniProtKB-KW"/>
</dbReference>
<dbReference type="GO" id="GO:0016787">
    <property type="term" value="F:hydrolase activity"/>
    <property type="evidence" value="ECO:0007669"/>
    <property type="project" value="UniProtKB-KW"/>
</dbReference>
<comment type="similarity">
    <text evidence="1 7">Belongs to the NusB family.</text>
</comment>
<evidence type="ECO:0000256" key="6">
    <source>
        <dbReference type="ARBA" id="ARBA00023163"/>
    </source>
</evidence>
<evidence type="ECO:0000256" key="5">
    <source>
        <dbReference type="ARBA" id="ARBA00023015"/>
    </source>
</evidence>
<dbReference type="AlphaFoldDB" id="A0A1F5XZR2"/>
<gene>
    <name evidence="7" type="primary">nusB</name>
    <name evidence="9" type="ORF">A3G54_00045</name>
</gene>
<dbReference type="PANTHER" id="PTHR11078">
    <property type="entry name" value="N UTILIZATION SUBSTANCE PROTEIN B-RELATED"/>
    <property type="match status" value="1"/>
</dbReference>
<dbReference type="InterPro" id="IPR006027">
    <property type="entry name" value="NusB_RsmB_TIM44"/>
</dbReference>
<name>A0A1F5XZR2_9BACT</name>
<dbReference type="InterPro" id="IPR020084">
    <property type="entry name" value="NUDIX_hydrolase_CS"/>
</dbReference>
<dbReference type="Gene3D" id="1.10.940.10">
    <property type="entry name" value="NusB-like"/>
    <property type="match status" value="1"/>
</dbReference>
<evidence type="ECO:0000256" key="1">
    <source>
        <dbReference type="ARBA" id="ARBA00005952"/>
    </source>
</evidence>
<dbReference type="InterPro" id="IPR000086">
    <property type="entry name" value="NUDIX_hydrolase_dom"/>
</dbReference>
<dbReference type="SUPFAM" id="SSF48013">
    <property type="entry name" value="NusB-like"/>
    <property type="match status" value="1"/>
</dbReference>
<keyword evidence="3 7" id="KW-0889">Transcription antitermination</keyword>
<dbReference type="Pfam" id="PF01029">
    <property type="entry name" value="NusB"/>
    <property type="match status" value="1"/>
</dbReference>
<evidence type="ECO:0000313" key="10">
    <source>
        <dbReference type="Proteomes" id="UP000178894"/>
    </source>
</evidence>
<accession>A0A1F5XZR2</accession>
<dbReference type="CDD" id="cd03673">
    <property type="entry name" value="NUDIX_Ap6A_hydrolase"/>
    <property type="match status" value="1"/>
</dbReference>
<keyword evidence="6 7" id="KW-0804">Transcription</keyword>
<dbReference type="SUPFAM" id="SSF55811">
    <property type="entry name" value="Nudix"/>
    <property type="match status" value="1"/>
</dbReference>
<dbReference type="NCBIfam" id="TIGR01951">
    <property type="entry name" value="nusB"/>
    <property type="match status" value="1"/>
</dbReference>
<dbReference type="GO" id="GO:0006353">
    <property type="term" value="P:DNA-templated transcription termination"/>
    <property type="evidence" value="ECO:0007669"/>
    <property type="project" value="UniProtKB-UniRule"/>
</dbReference>
<evidence type="ECO:0000256" key="3">
    <source>
        <dbReference type="ARBA" id="ARBA00022814"/>
    </source>
</evidence>
<reference evidence="9 10" key="1">
    <citation type="journal article" date="2016" name="Nat. Commun.">
        <title>Thousands of microbial genomes shed light on interconnected biogeochemical processes in an aquifer system.</title>
        <authorList>
            <person name="Anantharaman K."/>
            <person name="Brown C.T."/>
            <person name="Hug L.A."/>
            <person name="Sharon I."/>
            <person name="Castelle C.J."/>
            <person name="Probst A.J."/>
            <person name="Thomas B.C."/>
            <person name="Singh A."/>
            <person name="Wilkins M.J."/>
            <person name="Karaoz U."/>
            <person name="Brodie E.L."/>
            <person name="Williams K.H."/>
            <person name="Hubbard S.S."/>
            <person name="Banfield J.F."/>
        </authorList>
    </citation>
    <scope>NUCLEOTIDE SEQUENCE [LARGE SCALE GENOMIC DNA]</scope>
</reference>
<dbReference type="CDD" id="cd00619">
    <property type="entry name" value="Terminator_NusB"/>
    <property type="match status" value="1"/>
</dbReference>
<comment type="function">
    <text evidence="7">Involved in transcription antitermination. Required for transcription of ribosomal RNA (rRNA) genes. Binds specifically to the boxA antiterminator sequence of the ribosomal RNA (rrn) operons.</text>
</comment>
<dbReference type="PANTHER" id="PTHR11078:SF3">
    <property type="entry name" value="ANTITERMINATION NUSB DOMAIN-CONTAINING PROTEIN"/>
    <property type="match status" value="1"/>
</dbReference>
<dbReference type="PROSITE" id="PS51462">
    <property type="entry name" value="NUDIX"/>
    <property type="match status" value="1"/>
</dbReference>
<dbReference type="InterPro" id="IPR011605">
    <property type="entry name" value="NusB_fam"/>
</dbReference>
<proteinExistence type="inferred from homology"/>
<dbReference type="Gene3D" id="3.90.79.10">
    <property type="entry name" value="Nucleoside Triphosphate Pyrophosphohydrolase"/>
    <property type="match status" value="1"/>
</dbReference>
<dbReference type="InterPro" id="IPR015797">
    <property type="entry name" value="NUDIX_hydrolase-like_dom_sf"/>
</dbReference>
<keyword evidence="5 7" id="KW-0805">Transcription regulation</keyword>
<dbReference type="InterPro" id="IPR035926">
    <property type="entry name" value="NusB-like_sf"/>
</dbReference>
<organism evidence="9 10">
    <name type="scientific">Candidatus Giovannonibacteria bacterium RIFCSPLOWO2_12_FULL_44_15</name>
    <dbReference type="NCBI Taxonomy" id="1798364"/>
    <lineage>
        <taxon>Bacteria</taxon>
        <taxon>Candidatus Giovannoniibacteriota</taxon>
    </lineage>
</organism>
<dbReference type="HAMAP" id="MF_00073">
    <property type="entry name" value="NusB"/>
    <property type="match status" value="1"/>
</dbReference>
<protein>
    <recommendedName>
        <fullName evidence="7">Transcription antitermination protein NusB</fullName>
    </recommendedName>
    <alternativeName>
        <fullName evidence="7">Antitermination factor NusB</fullName>
    </alternativeName>
</protein>
<dbReference type="GO" id="GO:0005829">
    <property type="term" value="C:cytosol"/>
    <property type="evidence" value="ECO:0007669"/>
    <property type="project" value="TreeGrafter"/>
</dbReference>
<feature type="domain" description="Nudix hydrolase" evidence="8">
    <location>
        <begin position="160"/>
        <end position="292"/>
    </location>
</feature>
<sequence>MANRHLARSVAMQSLFEWDFSGRKDQNIGKILDANVKEFAPGMEDSKFAKELVEGVLTNRTKIDSIIEKAAPEWPLEQVAMVDRNVLRIGLFELLFGSRKEVPPKVAINEAIELAKTFGSESSGRFVNGVLGTIYREIGEPGKDETSKKKHSLENVGDLPIESKAGGVVYREDNGKLSFALVHDVFGYWTLSKGGLEEGEDAPQAAEREVKEELGIENAQVLEKLGQTEYIAKDPEKGQVRRQVAYYLIKTNDKELDLTPSGGLDDAKWFSIKEFKDMKTYPDIKPLLEKAIEKIKSKE</sequence>
<dbReference type="STRING" id="1798364.A3G54_00045"/>
<keyword evidence="4 7" id="KW-0694">RNA-binding</keyword>
<evidence type="ECO:0000256" key="7">
    <source>
        <dbReference type="HAMAP-Rule" id="MF_00073"/>
    </source>
</evidence>
<dbReference type="GO" id="GO:0003723">
    <property type="term" value="F:RNA binding"/>
    <property type="evidence" value="ECO:0007669"/>
    <property type="project" value="UniProtKB-UniRule"/>
</dbReference>
<dbReference type="Proteomes" id="UP000178894">
    <property type="component" value="Unassembled WGS sequence"/>
</dbReference>
<dbReference type="PROSITE" id="PS00893">
    <property type="entry name" value="NUDIX_BOX"/>
    <property type="match status" value="1"/>
</dbReference>
<comment type="caution">
    <text evidence="9">The sequence shown here is derived from an EMBL/GenBank/DDBJ whole genome shotgun (WGS) entry which is preliminary data.</text>
</comment>
<evidence type="ECO:0000256" key="4">
    <source>
        <dbReference type="ARBA" id="ARBA00022884"/>
    </source>
</evidence>